<evidence type="ECO:0000256" key="1">
    <source>
        <dbReference type="ARBA" id="ARBA00010342"/>
    </source>
</evidence>
<evidence type="ECO:0000313" key="9">
    <source>
        <dbReference type="EMBL" id="CAI08111.1"/>
    </source>
</evidence>
<dbReference type="InterPro" id="IPR005616">
    <property type="entry name" value="CcmH/CycL/Ccl2/NrfF_N"/>
</dbReference>
<keyword evidence="10" id="KW-1185">Reference proteome</keyword>
<dbReference type="HOGENOM" id="CLU_107187_2_0_4"/>
<evidence type="ECO:0000313" key="10">
    <source>
        <dbReference type="Proteomes" id="UP000006552"/>
    </source>
</evidence>
<keyword evidence="4 7" id="KW-0732">Signal</keyword>
<dbReference type="KEGG" id="eba:ebA3525"/>
<name>Q5P3K3_AROAE</name>
<dbReference type="RefSeq" id="WP_011237804.1">
    <property type="nucleotide sequence ID" value="NC_006513.1"/>
</dbReference>
<dbReference type="eggNOG" id="COG3088">
    <property type="taxonomic scope" value="Bacteria"/>
</dbReference>
<keyword evidence="3 7" id="KW-0479">Metal-binding</keyword>
<dbReference type="InterPro" id="IPR051263">
    <property type="entry name" value="C-type_cytochrome_biogenesis"/>
</dbReference>
<dbReference type="OrthoDB" id="9804975at2"/>
<keyword evidence="2 7" id="KW-0349">Heme</keyword>
<dbReference type="InterPro" id="IPR038297">
    <property type="entry name" value="CcmH/CycL/NrfF/Ccl2_sf"/>
</dbReference>
<evidence type="ECO:0000256" key="4">
    <source>
        <dbReference type="ARBA" id="ARBA00022729"/>
    </source>
</evidence>
<feature type="transmembrane region" description="Helical" evidence="7">
    <location>
        <begin position="117"/>
        <end position="136"/>
    </location>
</feature>
<sequence length="175" mass="19275">MRARSFRHLLPSAVSALLFTLILAVAAPPAFAADEAAPLVTDPQLEERVMDLSHKLRCLVCQNQSIAESNAPLALDLRNQVREQLAAGKSEEAVVDYLVARYGDFVLYLPPFKGITLLLWLGPALLLVAGAGWLGWRLRRRAEEVRSAPHLTRDERARARALLDGTSPSSEEPRS</sequence>
<organism evidence="9 10">
    <name type="scientific">Aromatoleum aromaticum (strain DSM 19018 / LMG 30748 / EbN1)</name>
    <name type="common">Azoarcus sp. (strain EbN1)</name>
    <dbReference type="NCBI Taxonomy" id="76114"/>
    <lineage>
        <taxon>Bacteria</taxon>
        <taxon>Pseudomonadati</taxon>
        <taxon>Pseudomonadota</taxon>
        <taxon>Betaproteobacteria</taxon>
        <taxon>Rhodocyclales</taxon>
        <taxon>Rhodocyclaceae</taxon>
        <taxon>Aromatoleum</taxon>
    </lineage>
</organism>
<dbReference type="Proteomes" id="UP000006552">
    <property type="component" value="Chromosome"/>
</dbReference>
<evidence type="ECO:0000256" key="6">
    <source>
        <dbReference type="ARBA" id="ARBA00023004"/>
    </source>
</evidence>
<evidence type="ECO:0000256" key="7">
    <source>
        <dbReference type="RuleBase" id="RU364112"/>
    </source>
</evidence>
<evidence type="ECO:0000256" key="5">
    <source>
        <dbReference type="ARBA" id="ARBA00022748"/>
    </source>
</evidence>
<dbReference type="PANTHER" id="PTHR47870:SF1">
    <property type="entry name" value="CYTOCHROME C-TYPE BIOGENESIS PROTEIN CCMH"/>
    <property type="match status" value="1"/>
</dbReference>
<comment type="similarity">
    <text evidence="1 7">Belongs to the CcmH/CycL/Ccl2/NrfF family.</text>
</comment>
<feature type="chain" id="PRO_5011022117" description="Cytochrome c-type biogenesis protein" evidence="7">
    <location>
        <begin position="33"/>
        <end position="175"/>
    </location>
</feature>
<dbReference type="PANTHER" id="PTHR47870">
    <property type="entry name" value="CYTOCHROME C-TYPE BIOGENESIS PROTEIN CCMH"/>
    <property type="match status" value="1"/>
</dbReference>
<evidence type="ECO:0000256" key="2">
    <source>
        <dbReference type="ARBA" id="ARBA00022617"/>
    </source>
</evidence>
<dbReference type="EMBL" id="CR555306">
    <property type="protein sequence ID" value="CAI08111.1"/>
    <property type="molecule type" value="Genomic_DNA"/>
</dbReference>
<dbReference type="STRING" id="76114.ebA3525"/>
<dbReference type="GO" id="GO:0017004">
    <property type="term" value="P:cytochrome complex assembly"/>
    <property type="evidence" value="ECO:0007669"/>
    <property type="project" value="UniProtKB-KW"/>
</dbReference>
<keyword evidence="6 7" id="KW-0408">Iron</keyword>
<keyword evidence="7" id="KW-0472">Membrane</keyword>
<dbReference type="AlphaFoldDB" id="Q5P3K3"/>
<keyword evidence="7" id="KW-1133">Transmembrane helix</keyword>
<dbReference type="FunFam" id="1.10.8.640:FF:000001">
    <property type="entry name" value="Cytochrome c-type biogenesis protein"/>
    <property type="match status" value="1"/>
</dbReference>
<proteinExistence type="inferred from homology"/>
<dbReference type="Gene3D" id="1.10.8.640">
    <property type="entry name" value="Cytochrome C biogenesis protein"/>
    <property type="match status" value="1"/>
</dbReference>
<keyword evidence="5" id="KW-0201">Cytochrome c-type biogenesis</keyword>
<keyword evidence="7" id="KW-0812">Transmembrane</keyword>
<evidence type="ECO:0000259" key="8">
    <source>
        <dbReference type="Pfam" id="PF03918"/>
    </source>
</evidence>
<feature type="signal peptide" evidence="7">
    <location>
        <begin position="1"/>
        <end position="32"/>
    </location>
</feature>
<dbReference type="Pfam" id="PF03918">
    <property type="entry name" value="CcmH"/>
    <property type="match status" value="1"/>
</dbReference>
<protein>
    <recommendedName>
        <fullName evidence="7">Cytochrome c-type biogenesis protein</fullName>
    </recommendedName>
</protein>
<evidence type="ECO:0000256" key="3">
    <source>
        <dbReference type="ARBA" id="ARBA00022723"/>
    </source>
</evidence>
<gene>
    <name evidence="9" type="primary">ccmH</name>
    <name evidence="9" type="ORF">ebA3525</name>
</gene>
<accession>Q5P3K3</accession>
<dbReference type="GO" id="GO:0046872">
    <property type="term" value="F:metal ion binding"/>
    <property type="evidence" value="ECO:0007669"/>
    <property type="project" value="UniProtKB-KW"/>
</dbReference>
<comment type="function">
    <text evidence="7">Possible subunit of a heme lyase.</text>
</comment>
<reference evidence="9 10" key="1">
    <citation type="journal article" date="2005" name="Arch. Microbiol.">
        <title>The genome sequence of an anaerobic aromatic-degrading denitrifying bacterium, strain EbN1.</title>
        <authorList>
            <person name="Rabus R."/>
            <person name="Kube M."/>
            <person name="Heider J."/>
            <person name="Beck A."/>
            <person name="Heitmann K."/>
            <person name="Widdel F."/>
            <person name="Reinhardt R."/>
        </authorList>
    </citation>
    <scope>NUCLEOTIDE SEQUENCE [LARGE SCALE GENOMIC DNA]</scope>
    <source>
        <strain evidence="9 10">EbN1</strain>
    </source>
</reference>
<feature type="domain" description="CcmH/CycL/Ccl2/NrfF N-terminal" evidence="8">
    <location>
        <begin position="21"/>
        <end position="163"/>
    </location>
</feature>
<dbReference type="CDD" id="cd16378">
    <property type="entry name" value="CcmH_N"/>
    <property type="match status" value="1"/>
</dbReference>
<dbReference type="GO" id="GO:0005886">
    <property type="term" value="C:plasma membrane"/>
    <property type="evidence" value="ECO:0007669"/>
    <property type="project" value="TreeGrafter"/>
</dbReference>